<dbReference type="EMBL" id="JBHFAB010000013">
    <property type="protein sequence ID" value="MFC1418658.1"/>
    <property type="molecule type" value="Genomic_DNA"/>
</dbReference>
<sequence length="106" mass="11453">MSGDQDGRDIAVAGPWGVRVMSKKCTTCIYRPGNLMHLAPGRLAQITREAIDCEGQVVCHESDGVTPGTGQPAAVCKGFEEHPQSRRSLALRMADALGWTVYVDPR</sequence>
<evidence type="ECO:0000313" key="1">
    <source>
        <dbReference type="EMBL" id="MFC1418658.1"/>
    </source>
</evidence>
<comment type="caution">
    <text evidence="1">The sequence shown here is derived from an EMBL/GenBank/DDBJ whole genome shotgun (WGS) entry which is preliminary data.</text>
</comment>
<dbReference type="Proteomes" id="UP001592531">
    <property type="component" value="Unassembled WGS sequence"/>
</dbReference>
<gene>
    <name evidence="1" type="ORF">ACEZDE_18770</name>
</gene>
<keyword evidence="2" id="KW-1185">Reference proteome</keyword>
<evidence type="ECO:0000313" key="2">
    <source>
        <dbReference type="Proteomes" id="UP001592531"/>
    </source>
</evidence>
<dbReference type="RefSeq" id="WP_380537454.1">
    <property type="nucleotide sequence ID" value="NZ_JBHFAB010000013.1"/>
</dbReference>
<protein>
    <submittedName>
        <fullName evidence="1">Uncharacterized protein</fullName>
    </submittedName>
</protein>
<proteinExistence type="predicted"/>
<reference evidence="1 2" key="1">
    <citation type="submission" date="2024-09" db="EMBL/GenBank/DDBJ databases">
        <authorList>
            <person name="Lee S.D."/>
        </authorList>
    </citation>
    <scope>NUCLEOTIDE SEQUENCE [LARGE SCALE GENOMIC DNA]</scope>
    <source>
        <strain evidence="1 2">N8-3</strain>
    </source>
</reference>
<accession>A0ABV6VY91</accession>
<organism evidence="1 2">
    <name type="scientific">Streptacidiphilus cavernicola</name>
    <dbReference type="NCBI Taxonomy" id="3342716"/>
    <lineage>
        <taxon>Bacteria</taxon>
        <taxon>Bacillati</taxon>
        <taxon>Actinomycetota</taxon>
        <taxon>Actinomycetes</taxon>
        <taxon>Kitasatosporales</taxon>
        <taxon>Streptomycetaceae</taxon>
        <taxon>Streptacidiphilus</taxon>
    </lineage>
</organism>
<name>A0ABV6VY91_9ACTN</name>